<protein>
    <submittedName>
        <fullName evidence="1">Uncharacterized protein</fullName>
    </submittedName>
</protein>
<dbReference type="AlphaFoldDB" id="A0A0A9CBC5"/>
<sequence>MIPTEKILNPNPCSDAKHRCLDRTKLGPAQAS</sequence>
<evidence type="ECO:0000313" key="1">
    <source>
        <dbReference type="EMBL" id="JAD70680.1"/>
    </source>
</evidence>
<name>A0A0A9CBC5_ARUDO</name>
<reference evidence="1" key="2">
    <citation type="journal article" date="2015" name="Data Brief">
        <title>Shoot transcriptome of the giant reed, Arundo donax.</title>
        <authorList>
            <person name="Barrero R.A."/>
            <person name="Guerrero F.D."/>
            <person name="Moolhuijzen P."/>
            <person name="Goolsby J.A."/>
            <person name="Tidwell J."/>
            <person name="Bellgard S.E."/>
            <person name="Bellgard M.I."/>
        </authorList>
    </citation>
    <scope>NUCLEOTIDE SEQUENCE</scope>
    <source>
        <tissue evidence="1">Shoot tissue taken approximately 20 cm above the soil surface</tissue>
    </source>
</reference>
<accession>A0A0A9CBC5</accession>
<dbReference type="EMBL" id="GBRH01227215">
    <property type="protein sequence ID" value="JAD70680.1"/>
    <property type="molecule type" value="Transcribed_RNA"/>
</dbReference>
<proteinExistence type="predicted"/>
<reference evidence="1" key="1">
    <citation type="submission" date="2014-09" db="EMBL/GenBank/DDBJ databases">
        <authorList>
            <person name="Magalhaes I.L.F."/>
            <person name="Oliveira U."/>
            <person name="Santos F.R."/>
            <person name="Vidigal T.H.D.A."/>
            <person name="Brescovit A.D."/>
            <person name="Santos A.J."/>
        </authorList>
    </citation>
    <scope>NUCLEOTIDE SEQUENCE</scope>
    <source>
        <tissue evidence="1">Shoot tissue taken approximately 20 cm above the soil surface</tissue>
    </source>
</reference>
<organism evidence="1">
    <name type="scientific">Arundo donax</name>
    <name type="common">Giant reed</name>
    <name type="synonym">Donax arundinaceus</name>
    <dbReference type="NCBI Taxonomy" id="35708"/>
    <lineage>
        <taxon>Eukaryota</taxon>
        <taxon>Viridiplantae</taxon>
        <taxon>Streptophyta</taxon>
        <taxon>Embryophyta</taxon>
        <taxon>Tracheophyta</taxon>
        <taxon>Spermatophyta</taxon>
        <taxon>Magnoliopsida</taxon>
        <taxon>Liliopsida</taxon>
        <taxon>Poales</taxon>
        <taxon>Poaceae</taxon>
        <taxon>PACMAD clade</taxon>
        <taxon>Arundinoideae</taxon>
        <taxon>Arundineae</taxon>
        <taxon>Arundo</taxon>
    </lineage>
</organism>